<accession>A0AAV5SPC7</accession>
<evidence type="ECO:0000313" key="2">
    <source>
        <dbReference type="Proteomes" id="UP001432027"/>
    </source>
</evidence>
<comment type="caution">
    <text evidence="1">The sequence shown here is derived from an EMBL/GenBank/DDBJ whole genome shotgun (WGS) entry which is preliminary data.</text>
</comment>
<sequence>MVVPSTGLFERLIIEALVVSRRLILRVYCADPHSIEGERSEREVVMLSHNPARIERLPIARVAELAAIAILVFGCVAGVHHWHLQQHVLSIHLAFHLPSSARVTRGSLSVIHRGIPLAAGGGGGADEGAYECRGGAEETMDGGGTLVSMVKEG</sequence>
<feature type="non-terminal residue" evidence="1">
    <location>
        <position position="153"/>
    </location>
</feature>
<keyword evidence="2" id="KW-1185">Reference proteome</keyword>
<dbReference type="Proteomes" id="UP001432027">
    <property type="component" value="Unassembled WGS sequence"/>
</dbReference>
<organism evidence="1 2">
    <name type="scientific">Pristionchus entomophagus</name>
    <dbReference type="NCBI Taxonomy" id="358040"/>
    <lineage>
        <taxon>Eukaryota</taxon>
        <taxon>Metazoa</taxon>
        <taxon>Ecdysozoa</taxon>
        <taxon>Nematoda</taxon>
        <taxon>Chromadorea</taxon>
        <taxon>Rhabditida</taxon>
        <taxon>Rhabditina</taxon>
        <taxon>Diplogasteromorpha</taxon>
        <taxon>Diplogasteroidea</taxon>
        <taxon>Neodiplogasteridae</taxon>
        <taxon>Pristionchus</taxon>
    </lineage>
</organism>
<reference evidence="1" key="1">
    <citation type="submission" date="2023-10" db="EMBL/GenBank/DDBJ databases">
        <title>Genome assembly of Pristionchus species.</title>
        <authorList>
            <person name="Yoshida K."/>
            <person name="Sommer R.J."/>
        </authorList>
    </citation>
    <scope>NUCLEOTIDE SEQUENCE</scope>
    <source>
        <strain evidence="1">RS0144</strain>
    </source>
</reference>
<dbReference type="AlphaFoldDB" id="A0AAV5SPC7"/>
<gene>
    <name evidence="1" type="ORF">PENTCL1PPCAC_4643</name>
</gene>
<name>A0AAV5SPC7_9BILA</name>
<evidence type="ECO:0008006" key="3">
    <source>
        <dbReference type="Google" id="ProtNLM"/>
    </source>
</evidence>
<evidence type="ECO:0000313" key="1">
    <source>
        <dbReference type="EMBL" id="GMS82468.1"/>
    </source>
</evidence>
<dbReference type="EMBL" id="BTSX01000002">
    <property type="protein sequence ID" value="GMS82468.1"/>
    <property type="molecule type" value="Genomic_DNA"/>
</dbReference>
<protein>
    <recommendedName>
        <fullName evidence="3">G protein-coupled receptor</fullName>
    </recommendedName>
</protein>
<proteinExistence type="predicted"/>